<dbReference type="RefSeq" id="WP_077567966.1">
    <property type="nucleotide sequence ID" value="NZ_CP016809.1"/>
</dbReference>
<feature type="domain" description="DinB-like" evidence="1">
    <location>
        <begin position="25"/>
        <end position="134"/>
    </location>
</feature>
<dbReference type="KEGG" id="pib:BBD41_19625"/>
<dbReference type="EMBL" id="MRVI01000001">
    <property type="protein sequence ID" value="OOC63228.1"/>
    <property type="molecule type" value="Genomic_DNA"/>
</dbReference>
<dbReference type="InterPro" id="IPR024775">
    <property type="entry name" value="DinB-like"/>
</dbReference>
<organism evidence="2">
    <name type="scientific">Paenibacillus ihbetae</name>
    <dbReference type="NCBI Taxonomy" id="1870820"/>
    <lineage>
        <taxon>Bacteria</taxon>
        <taxon>Bacillati</taxon>
        <taxon>Bacillota</taxon>
        <taxon>Bacilli</taxon>
        <taxon>Bacillales</taxon>
        <taxon>Paenibacillaceae</taxon>
        <taxon>Paenibacillus</taxon>
    </lineage>
</organism>
<accession>A0A1B2E3P4</accession>
<dbReference type="AlphaFoldDB" id="A0A1B2E3P4"/>
<evidence type="ECO:0000259" key="1">
    <source>
        <dbReference type="Pfam" id="PF12867"/>
    </source>
</evidence>
<protein>
    <recommendedName>
        <fullName evidence="1">DinB-like domain-containing protein</fullName>
    </recommendedName>
</protein>
<sequence length="156" mass="18639">MRLRDVLLQNWDYVMDQEDWYPPALDALKDVTMEQALWKPEGSPVNSIWENVLHLLYYKQRLLARLEGTTLRHEAADNDETFIVHDRSEEAWRLAQEQLKDVHAALRRKIEQLPEEELQESPQRFFSLITHDAYHIGQMIMLRKMQGSWPAKRHFS</sequence>
<dbReference type="Proteomes" id="UP000189059">
    <property type="component" value="Unassembled WGS sequence"/>
</dbReference>
<dbReference type="OrthoDB" id="9798830at2"/>
<evidence type="ECO:0000313" key="4">
    <source>
        <dbReference type="Proteomes" id="UP000189059"/>
    </source>
</evidence>
<dbReference type="Gene3D" id="1.20.120.450">
    <property type="entry name" value="dinb family like domain"/>
    <property type="match status" value="1"/>
</dbReference>
<evidence type="ECO:0000313" key="3">
    <source>
        <dbReference type="EMBL" id="OOC63228.1"/>
    </source>
</evidence>
<dbReference type="EMBL" id="CP016809">
    <property type="protein sequence ID" value="ANY74600.1"/>
    <property type="molecule type" value="Genomic_DNA"/>
</dbReference>
<evidence type="ECO:0000313" key="2">
    <source>
        <dbReference type="EMBL" id="ANY74600.1"/>
    </source>
</evidence>
<reference evidence="2" key="1">
    <citation type="submission" date="2016-08" db="EMBL/GenBank/DDBJ databases">
        <title>Complete Genome Seqeunce of Paenibacillus sp. nov. IHBB 9852 from high altitute lake of Indian trans-Himalayas.</title>
        <authorList>
            <person name="Kiran S."/>
            <person name="Swarnkar M.K."/>
            <person name="Rana A."/>
            <person name="Tewari R."/>
            <person name="Gulati A."/>
        </authorList>
    </citation>
    <scope>NUCLEOTIDE SEQUENCE [LARGE SCALE GENOMIC DNA]</scope>
    <source>
        <strain evidence="2">IHBB 9852</strain>
    </source>
</reference>
<name>A0A1B2E3P4_9BACL</name>
<gene>
    <name evidence="3" type="ORF">BBD40_15990</name>
    <name evidence="2" type="ORF">BBD41_19625</name>
</gene>
<reference evidence="3 4" key="2">
    <citation type="submission" date="2016-12" db="EMBL/GenBank/DDBJ databases">
        <title>Genome sequencing and description of Paenibacillus sp. nov. from high altitude lake in the Indian Trans- Himalayas.</title>
        <authorList>
            <person name="Kiran S."/>
            <person name="Swarnkar M.K."/>
            <person name="Rana A."/>
            <person name="Tewari R."/>
            <person name="Gulati A."/>
        </authorList>
    </citation>
    <scope>NUCLEOTIDE SEQUENCE [LARGE SCALE GENOMIC DNA]</scope>
    <source>
        <strain evidence="3 4">IHBB 9951</strain>
    </source>
</reference>
<dbReference type="SUPFAM" id="SSF109854">
    <property type="entry name" value="DinB/YfiT-like putative metalloenzymes"/>
    <property type="match status" value="1"/>
</dbReference>
<keyword evidence="4" id="KW-1185">Reference proteome</keyword>
<dbReference type="InterPro" id="IPR034660">
    <property type="entry name" value="DinB/YfiT-like"/>
</dbReference>
<dbReference type="Pfam" id="PF12867">
    <property type="entry name" value="DinB_2"/>
    <property type="match status" value="1"/>
</dbReference>
<proteinExistence type="predicted"/>